<keyword evidence="3" id="KW-1185">Reference proteome</keyword>
<protein>
    <submittedName>
        <fullName evidence="2">Uncharacterized protein</fullName>
    </submittedName>
</protein>
<accession>A0A1Y1IFV3</accession>
<evidence type="ECO:0000313" key="2">
    <source>
        <dbReference type="EMBL" id="GAQ89715.1"/>
    </source>
</evidence>
<feature type="non-terminal residue" evidence="2">
    <location>
        <position position="145"/>
    </location>
</feature>
<dbReference type="EMBL" id="DF237504">
    <property type="protein sequence ID" value="GAQ89715.1"/>
    <property type="molecule type" value="Genomic_DNA"/>
</dbReference>
<evidence type="ECO:0000256" key="1">
    <source>
        <dbReference type="SAM" id="MobiDB-lite"/>
    </source>
</evidence>
<feature type="region of interest" description="Disordered" evidence="1">
    <location>
        <begin position="97"/>
        <end position="120"/>
    </location>
</feature>
<evidence type="ECO:0000313" key="3">
    <source>
        <dbReference type="Proteomes" id="UP000054558"/>
    </source>
</evidence>
<sequence length="145" mass="16107">MNGDISVALIGPLAALEGHLKQARELLKKFDRMSVAYRFLFHRTIARDLKAINRAISRNMEAHRSAGESVGWLVQEERAKATAQGWQEVKERMRRLQLGSVSSTSTSSSSSLPCSESSTLNDLDAEELAQQRHEVIPAEISALME</sequence>
<organism evidence="2 3">
    <name type="scientific">Klebsormidium nitens</name>
    <name type="common">Green alga</name>
    <name type="synonym">Ulothrix nitens</name>
    <dbReference type="NCBI Taxonomy" id="105231"/>
    <lineage>
        <taxon>Eukaryota</taxon>
        <taxon>Viridiplantae</taxon>
        <taxon>Streptophyta</taxon>
        <taxon>Klebsormidiophyceae</taxon>
        <taxon>Klebsormidiales</taxon>
        <taxon>Klebsormidiaceae</taxon>
        <taxon>Klebsormidium</taxon>
    </lineage>
</organism>
<proteinExistence type="predicted"/>
<dbReference type="Proteomes" id="UP000054558">
    <property type="component" value="Unassembled WGS sequence"/>
</dbReference>
<gene>
    <name evidence="2" type="ORF">KFL_005550010</name>
</gene>
<feature type="compositionally biased region" description="Low complexity" evidence="1">
    <location>
        <begin position="100"/>
        <end position="119"/>
    </location>
</feature>
<reference evidence="2 3" key="1">
    <citation type="journal article" date="2014" name="Nat. Commun.">
        <title>Klebsormidium flaccidum genome reveals primary factors for plant terrestrial adaptation.</title>
        <authorList>
            <person name="Hori K."/>
            <person name="Maruyama F."/>
            <person name="Fujisawa T."/>
            <person name="Togashi T."/>
            <person name="Yamamoto N."/>
            <person name="Seo M."/>
            <person name="Sato S."/>
            <person name="Yamada T."/>
            <person name="Mori H."/>
            <person name="Tajima N."/>
            <person name="Moriyama T."/>
            <person name="Ikeuchi M."/>
            <person name="Watanabe M."/>
            <person name="Wada H."/>
            <person name="Kobayashi K."/>
            <person name="Saito M."/>
            <person name="Masuda T."/>
            <person name="Sasaki-Sekimoto Y."/>
            <person name="Mashiguchi K."/>
            <person name="Awai K."/>
            <person name="Shimojima M."/>
            <person name="Masuda S."/>
            <person name="Iwai M."/>
            <person name="Nobusawa T."/>
            <person name="Narise T."/>
            <person name="Kondo S."/>
            <person name="Saito H."/>
            <person name="Sato R."/>
            <person name="Murakawa M."/>
            <person name="Ihara Y."/>
            <person name="Oshima-Yamada Y."/>
            <person name="Ohtaka K."/>
            <person name="Satoh M."/>
            <person name="Sonobe K."/>
            <person name="Ishii M."/>
            <person name="Ohtani R."/>
            <person name="Kanamori-Sato M."/>
            <person name="Honoki R."/>
            <person name="Miyazaki D."/>
            <person name="Mochizuki H."/>
            <person name="Umetsu J."/>
            <person name="Higashi K."/>
            <person name="Shibata D."/>
            <person name="Kamiya Y."/>
            <person name="Sato N."/>
            <person name="Nakamura Y."/>
            <person name="Tabata S."/>
            <person name="Ida S."/>
            <person name="Kurokawa K."/>
            <person name="Ohta H."/>
        </authorList>
    </citation>
    <scope>NUCLEOTIDE SEQUENCE [LARGE SCALE GENOMIC DNA]</scope>
    <source>
        <strain evidence="2 3">NIES-2285</strain>
    </source>
</reference>
<dbReference type="AlphaFoldDB" id="A0A1Y1IFV3"/>
<name>A0A1Y1IFV3_KLENI</name>